<evidence type="ECO:0000256" key="1">
    <source>
        <dbReference type="SAM" id="MobiDB-lite"/>
    </source>
</evidence>
<reference evidence="2" key="3">
    <citation type="submission" date="2025-09" db="UniProtKB">
        <authorList>
            <consortium name="Ensembl"/>
        </authorList>
    </citation>
    <scope>IDENTIFICATION</scope>
</reference>
<name>A0A8C6NIL7_NOTFU</name>
<feature type="compositionally biased region" description="Low complexity" evidence="1">
    <location>
        <begin position="79"/>
        <end position="94"/>
    </location>
</feature>
<feature type="compositionally biased region" description="Polar residues" evidence="1">
    <location>
        <begin position="34"/>
        <end position="46"/>
    </location>
</feature>
<evidence type="ECO:0000313" key="2">
    <source>
        <dbReference type="Ensembl" id="ENSNFUP00015003898.1"/>
    </source>
</evidence>
<feature type="compositionally biased region" description="Low complexity" evidence="1">
    <location>
        <begin position="61"/>
        <end position="72"/>
    </location>
</feature>
<feature type="region of interest" description="Disordered" evidence="1">
    <location>
        <begin position="1"/>
        <end position="106"/>
    </location>
</feature>
<evidence type="ECO:0000313" key="3">
    <source>
        <dbReference type="Proteomes" id="UP000694548"/>
    </source>
</evidence>
<dbReference type="Proteomes" id="UP000694548">
    <property type="component" value="Chromosome sgr01"/>
</dbReference>
<reference evidence="2" key="2">
    <citation type="submission" date="2025-08" db="UniProtKB">
        <authorList>
            <consortium name="Ensembl"/>
        </authorList>
    </citation>
    <scope>IDENTIFICATION</scope>
</reference>
<accession>A0A8C6NIL7</accession>
<proteinExistence type="predicted"/>
<protein>
    <submittedName>
        <fullName evidence="2">Transcription factor AP-2 gamma (activating enhancer binding protein 2 gamma)</fullName>
    </submittedName>
</protein>
<dbReference type="AlphaFoldDB" id="A0A8C6NIL7"/>
<organism evidence="2 3">
    <name type="scientific">Nothobranchius furzeri</name>
    <name type="common">Turquoise killifish</name>
    <dbReference type="NCBI Taxonomy" id="105023"/>
    <lineage>
        <taxon>Eukaryota</taxon>
        <taxon>Metazoa</taxon>
        <taxon>Chordata</taxon>
        <taxon>Craniata</taxon>
        <taxon>Vertebrata</taxon>
        <taxon>Euteleostomi</taxon>
        <taxon>Actinopterygii</taxon>
        <taxon>Neopterygii</taxon>
        <taxon>Teleostei</taxon>
        <taxon>Neoteleostei</taxon>
        <taxon>Acanthomorphata</taxon>
        <taxon>Ovalentaria</taxon>
        <taxon>Atherinomorphae</taxon>
        <taxon>Cyprinodontiformes</taxon>
        <taxon>Nothobranchiidae</taxon>
        <taxon>Nothobranchius</taxon>
    </lineage>
</organism>
<reference evidence="2" key="1">
    <citation type="submission" date="2014-08" db="EMBL/GenBank/DDBJ databases">
        <authorList>
            <person name="Senf B."/>
            <person name="Petzold A."/>
            <person name="Downie B.R."/>
            <person name="Koch P."/>
            <person name="Platzer M."/>
        </authorList>
    </citation>
    <scope>NUCLEOTIDE SEQUENCE [LARGE SCALE GENOMIC DNA]</scope>
    <source>
        <strain evidence="2">GRZ</strain>
    </source>
</reference>
<sequence>MSLSCLISSVPQERHDGNSNGNPRLPPLPAVSQHLYSPSPALSHSAGSDFQPPYFPPPYQPISYPQSSDPYSHLGDPFNINSIHQSPSSNQQQPWPGRQGQDGLGRSGLASQILGLEGGSSGMRREGFRRPELLASHAHALESSGIGDNMGMHDMGHGMDEVQVALPCKTKNSMTNALLDINRLQLY</sequence>
<feature type="compositionally biased region" description="Polar residues" evidence="1">
    <location>
        <begin position="1"/>
        <end position="11"/>
    </location>
</feature>
<dbReference type="Ensembl" id="ENSNFUT00015004122.1">
    <property type="protein sequence ID" value="ENSNFUP00015003898.1"/>
    <property type="gene ID" value="ENSNFUG00015001966.1"/>
</dbReference>
<keyword evidence="3" id="KW-1185">Reference proteome</keyword>
<dbReference type="GeneTree" id="ENSGT00950000182848"/>